<evidence type="ECO:0000256" key="3">
    <source>
        <dbReference type="ARBA" id="ARBA00022519"/>
    </source>
</evidence>
<dbReference type="Proteomes" id="UP000005631">
    <property type="component" value="Chromosome"/>
</dbReference>
<dbReference type="PANTHER" id="PTHR47529:SF1">
    <property type="entry name" value="PERIPLASMIC CHAPERONE PPID"/>
    <property type="match status" value="1"/>
</dbReference>
<protein>
    <recommendedName>
        <fullName evidence="9">Periplasmic chaperone PpiD</fullName>
    </recommendedName>
    <alternativeName>
        <fullName evidence="10">Periplasmic folding chaperone</fullName>
    </alternativeName>
</protein>
<evidence type="ECO:0000313" key="14">
    <source>
        <dbReference type="EMBL" id="AEV31108.1"/>
    </source>
</evidence>
<organism evidence="14 15">
    <name type="scientific">Owenweeksia hongkongensis (strain DSM 17368 / CIP 108786 / JCM 12287 / NRRL B-23963 / UST20020801)</name>
    <dbReference type="NCBI Taxonomy" id="926562"/>
    <lineage>
        <taxon>Bacteria</taxon>
        <taxon>Pseudomonadati</taxon>
        <taxon>Bacteroidota</taxon>
        <taxon>Flavobacteriia</taxon>
        <taxon>Flavobacteriales</taxon>
        <taxon>Owenweeksiaceae</taxon>
        <taxon>Owenweeksia</taxon>
    </lineage>
</organism>
<evidence type="ECO:0000256" key="11">
    <source>
        <dbReference type="PROSITE-ProRule" id="PRU00278"/>
    </source>
</evidence>
<evidence type="ECO:0000256" key="1">
    <source>
        <dbReference type="ARBA" id="ARBA00004382"/>
    </source>
</evidence>
<keyword evidence="11" id="KW-0697">Rotamase</keyword>
<dbReference type="PROSITE" id="PS50198">
    <property type="entry name" value="PPIC_PPIASE_2"/>
    <property type="match status" value="1"/>
</dbReference>
<keyword evidence="11 14" id="KW-0413">Isomerase</keyword>
<dbReference type="OrthoDB" id="9812372at2"/>
<dbReference type="eggNOG" id="COG0760">
    <property type="taxonomic scope" value="Bacteria"/>
</dbReference>
<dbReference type="GO" id="GO:0005886">
    <property type="term" value="C:plasma membrane"/>
    <property type="evidence" value="ECO:0007669"/>
    <property type="project" value="UniProtKB-SubCell"/>
</dbReference>
<dbReference type="InterPro" id="IPR027304">
    <property type="entry name" value="Trigger_fact/SurA_dom_sf"/>
</dbReference>
<dbReference type="SUPFAM" id="SSF54534">
    <property type="entry name" value="FKBP-like"/>
    <property type="match status" value="1"/>
</dbReference>
<evidence type="ECO:0000256" key="6">
    <source>
        <dbReference type="ARBA" id="ARBA00023136"/>
    </source>
</evidence>
<evidence type="ECO:0000313" key="15">
    <source>
        <dbReference type="Proteomes" id="UP000005631"/>
    </source>
</evidence>
<evidence type="ECO:0000256" key="2">
    <source>
        <dbReference type="ARBA" id="ARBA00022475"/>
    </source>
</evidence>
<dbReference type="InterPro" id="IPR046357">
    <property type="entry name" value="PPIase_dom_sf"/>
</dbReference>
<sequence>MATLERIRQRSGLLIGIIGVAMLAFILTDLLGSGNSLFRADANVVGKVNGRTVESREFAMRMDEREAIIRQQNPQQAQFITRKQIADGVWNEIVREEVMGEQYDNLGFMVSSRELYQRLKANPSIQSAPAFKDQVTGQFSEGMFQQYITNLRDNMNVDPQAAEAYQQWVDFERGQKDMALQTKYNKAVEKGLYVPKQIAKASFQSSSISANIKMAALEFSSIKDEEVEVTDADFKNYYNENKEDFKAEKSADILYVNFPIAASEADRKELQDELKGYISAADSAENFAFAADDSLYASSRSDIRVMPDYYREANLPQGLDTTIMEQPVGYVTEPYEANGYYAITKVTDKRNLPDSVEARHILISFQGLQGGNETRNQPQAKALVDSLLEVVKADTSKFAAIAKELSDDPGSGANGGELGWFGDKQMVASFSNFSFRNEKGEIAMVPSQFGYHIIEILDQKGSSEAVKLLSISREIAPTEQTIDDIYSAASEFASSVSGTEDFTAKAEEKGYTPRPATGLLPFDESIPGLGNNREIIRWANGINSEDTEIGDIQLFNNGNSSYVVVLLTDAMEDGYRSLDAVKENIRPMVINSKKGDMLMKKFEGATGDIDAIGAAAGAPVTTQAVNFGAPSLGRFGSEPKVIGTIFGMNDGETSKPIKGNRGVFVIQLTNKTPAAELPDYSEQQNQQQQATRGRVQGQVFLSLKENAKLDDRRAKFY</sequence>
<evidence type="ECO:0000256" key="7">
    <source>
        <dbReference type="ARBA" id="ARBA00023186"/>
    </source>
</evidence>
<dbReference type="PANTHER" id="PTHR47529">
    <property type="entry name" value="PEPTIDYL-PROLYL CIS-TRANS ISOMERASE D"/>
    <property type="match status" value="1"/>
</dbReference>
<proteinExistence type="inferred from homology"/>
<reference evidence="14 15" key="1">
    <citation type="journal article" date="2012" name="Stand. Genomic Sci.">
        <title>Genome sequence of the orange-pigmented seawater bacterium Owenweeksia hongkongensis type strain (UST20020801(T)).</title>
        <authorList>
            <person name="Riedel T."/>
            <person name="Held B."/>
            <person name="Nolan M."/>
            <person name="Lucas S."/>
            <person name="Lapidus A."/>
            <person name="Tice H."/>
            <person name="Del Rio T.G."/>
            <person name="Cheng J.F."/>
            <person name="Han C."/>
            <person name="Tapia R."/>
            <person name="Goodwin L.A."/>
            <person name="Pitluck S."/>
            <person name="Liolios K."/>
            <person name="Mavromatis K."/>
            <person name="Pagani I."/>
            <person name="Ivanova N."/>
            <person name="Mikhailova N."/>
            <person name="Pati A."/>
            <person name="Chen A."/>
            <person name="Palaniappan K."/>
            <person name="Rohde M."/>
            <person name="Tindall B.J."/>
            <person name="Detter J.C."/>
            <person name="Goker M."/>
            <person name="Woyke T."/>
            <person name="Bristow J."/>
            <person name="Eisen J.A."/>
            <person name="Markowitz V."/>
            <person name="Hugenholtz P."/>
            <person name="Klenk H.P."/>
            <person name="Kyrpides N.C."/>
        </authorList>
    </citation>
    <scope>NUCLEOTIDE SEQUENCE</scope>
    <source>
        <strain evidence="15">DSM 17368 / JCM 12287 / NRRL B-23963</strain>
    </source>
</reference>
<dbReference type="HOGENOM" id="CLU_023843_0_1_10"/>
<comment type="similarity">
    <text evidence="8">Belongs to the PpiD chaperone family.</text>
</comment>
<keyword evidence="15" id="KW-1185">Reference proteome</keyword>
<evidence type="ECO:0000256" key="10">
    <source>
        <dbReference type="ARBA" id="ARBA00042775"/>
    </source>
</evidence>
<dbReference type="InterPro" id="IPR052029">
    <property type="entry name" value="PpiD_chaperone"/>
</dbReference>
<dbReference type="EMBL" id="CP003156">
    <property type="protein sequence ID" value="AEV31108.1"/>
    <property type="molecule type" value="Genomic_DNA"/>
</dbReference>
<dbReference type="Pfam" id="PF13616">
    <property type="entry name" value="Rotamase_3"/>
    <property type="match status" value="1"/>
</dbReference>
<feature type="transmembrane region" description="Helical" evidence="12">
    <location>
        <begin position="12"/>
        <end position="32"/>
    </location>
</feature>
<evidence type="ECO:0000256" key="8">
    <source>
        <dbReference type="ARBA" id="ARBA00038408"/>
    </source>
</evidence>
<name>G8R5W0_OWEHD</name>
<dbReference type="SUPFAM" id="SSF109998">
    <property type="entry name" value="Triger factor/SurA peptide-binding domain-like"/>
    <property type="match status" value="1"/>
</dbReference>
<evidence type="ECO:0000256" key="4">
    <source>
        <dbReference type="ARBA" id="ARBA00022692"/>
    </source>
</evidence>
<keyword evidence="5 12" id="KW-1133">Transmembrane helix</keyword>
<keyword evidence="3" id="KW-0997">Cell inner membrane</keyword>
<gene>
    <name evidence="14" type="ordered locus">Oweho_0086</name>
</gene>
<evidence type="ECO:0000256" key="12">
    <source>
        <dbReference type="SAM" id="Phobius"/>
    </source>
</evidence>
<evidence type="ECO:0000256" key="5">
    <source>
        <dbReference type="ARBA" id="ARBA00022989"/>
    </source>
</evidence>
<evidence type="ECO:0000259" key="13">
    <source>
        <dbReference type="PROSITE" id="PS50198"/>
    </source>
</evidence>
<dbReference type="Pfam" id="PF13623">
    <property type="entry name" value="SurA_N_2"/>
    <property type="match status" value="1"/>
</dbReference>
<dbReference type="Gene3D" id="1.10.4030.10">
    <property type="entry name" value="Porin chaperone SurA, peptide-binding domain"/>
    <property type="match status" value="1"/>
</dbReference>
<accession>G8R5W0</accession>
<dbReference type="AlphaFoldDB" id="G8R5W0"/>
<dbReference type="InterPro" id="IPR000297">
    <property type="entry name" value="PPIase_PpiC"/>
</dbReference>
<comment type="subcellular location">
    <subcellularLocation>
        <location evidence="1">Cell inner membrane</location>
        <topology evidence="1">Single-pass type II membrane protein</topology>
        <orientation evidence="1">Periplasmic side</orientation>
    </subcellularLocation>
</comment>
<feature type="domain" description="PpiC" evidence="13">
    <location>
        <begin position="353"/>
        <end position="458"/>
    </location>
</feature>
<dbReference type="GO" id="GO:0003755">
    <property type="term" value="F:peptidyl-prolyl cis-trans isomerase activity"/>
    <property type="evidence" value="ECO:0007669"/>
    <property type="project" value="UniProtKB-KW"/>
</dbReference>
<dbReference type="Gene3D" id="3.10.50.40">
    <property type="match status" value="2"/>
</dbReference>
<dbReference type="KEGG" id="oho:Oweho_0086"/>
<dbReference type="RefSeq" id="WP_014200469.1">
    <property type="nucleotide sequence ID" value="NC_016599.1"/>
</dbReference>
<dbReference type="STRING" id="926562.Oweho_0086"/>
<keyword evidence="7" id="KW-0143">Chaperone</keyword>
<keyword evidence="2" id="KW-1003">Cell membrane</keyword>
<evidence type="ECO:0000256" key="9">
    <source>
        <dbReference type="ARBA" id="ARBA00040743"/>
    </source>
</evidence>
<keyword evidence="6 12" id="KW-0472">Membrane</keyword>
<keyword evidence="4 12" id="KW-0812">Transmembrane</keyword>